<reference evidence="1" key="1">
    <citation type="submission" date="2021-11" db="EMBL/GenBank/DDBJ databases">
        <title>Fusarium solani-melongenae Genome sequencing and assembly.</title>
        <authorList>
            <person name="Xie S."/>
            <person name="Huang L."/>
            <person name="Zhang X."/>
        </authorList>
    </citation>
    <scope>NUCLEOTIDE SEQUENCE</scope>
    <source>
        <strain evidence="1">CRI 24-3</strain>
    </source>
</reference>
<dbReference type="Proteomes" id="UP000830768">
    <property type="component" value="Chromosome 2"/>
</dbReference>
<organism evidence="1 2">
    <name type="scientific">Fusarium solani subsp. cucurbitae</name>
    <name type="common">Neocosmosporum cucurbitae</name>
    <dbReference type="NCBI Taxonomy" id="2747967"/>
    <lineage>
        <taxon>Eukaryota</taxon>
        <taxon>Fungi</taxon>
        <taxon>Dikarya</taxon>
        <taxon>Ascomycota</taxon>
        <taxon>Pezizomycotina</taxon>
        <taxon>Sordariomycetes</taxon>
        <taxon>Hypocreomycetidae</taxon>
        <taxon>Hypocreales</taxon>
        <taxon>Nectriaceae</taxon>
        <taxon>Fusarium</taxon>
        <taxon>Fusarium solani species complex</taxon>
    </lineage>
</organism>
<proteinExistence type="predicted"/>
<name>A0ACD3YS47_FUSSC</name>
<accession>A0ACD3YS47</accession>
<keyword evidence="2" id="KW-1185">Reference proteome</keyword>
<evidence type="ECO:0000313" key="2">
    <source>
        <dbReference type="Proteomes" id="UP000830768"/>
    </source>
</evidence>
<gene>
    <name evidence="1" type="ORF">LCI18_002655</name>
</gene>
<sequence length="243" mass="27609">MNIISEVRQGLDKSNFDVKPGLPETIHDLRGQETHFNLDDNGFQVVQHLLQTTVFGKETITTQYLPAIESLLKSVEPGIEVHIFDWTHGPERPNALLEARSSGARDQSPYAAKKRAINAHGDDPSAIEGNRTRIIKSDLALAVIGAPIANRRSVWRPITHPIENYPLALCDGSTVPPEMPLRVDHVRKYYVGESLYPLQSPKYRWHYLNRETRDEVLLFKMFDSRESVAAKCEFSRYWHGLPA</sequence>
<protein>
    <submittedName>
        <fullName evidence="1">Uncharacterized protein</fullName>
    </submittedName>
</protein>
<evidence type="ECO:0000313" key="1">
    <source>
        <dbReference type="EMBL" id="UPK91720.1"/>
    </source>
</evidence>
<dbReference type="EMBL" id="CP090031">
    <property type="protein sequence ID" value="UPK91720.1"/>
    <property type="molecule type" value="Genomic_DNA"/>
</dbReference>